<organism evidence="2 3">
    <name type="scientific">Polyplosphaeria fusca</name>
    <dbReference type="NCBI Taxonomy" id="682080"/>
    <lineage>
        <taxon>Eukaryota</taxon>
        <taxon>Fungi</taxon>
        <taxon>Dikarya</taxon>
        <taxon>Ascomycota</taxon>
        <taxon>Pezizomycotina</taxon>
        <taxon>Dothideomycetes</taxon>
        <taxon>Pleosporomycetidae</taxon>
        <taxon>Pleosporales</taxon>
        <taxon>Tetraplosphaeriaceae</taxon>
        <taxon>Polyplosphaeria</taxon>
    </lineage>
</organism>
<feature type="compositionally biased region" description="Low complexity" evidence="1">
    <location>
        <begin position="198"/>
        <end position="215"/>
    </location>
</feature>
<evidence type="ECO:0000313" key="3">
    <source>
        <dbReference type="Proteomes" id="UP000799444"/>
    </source>
</evidence>
<comment type="caution">
    <text evidence="2">The sequence shown here is derived from an EMBL/GenBank/DDBJ whole genome shotgun (WGS) entry which is preliminary data.</text>
</comment>
<reference evidence="2" key="1">
    <citation type="journal article" date="2020" name="Stud. Mycol.">
        <title>101 Dothideomycetes genomes: a test case for predicting lifestyles and emergence of pathogens.</title>
        <authorList>
            <person name="Haridas S."/>
            <person name="Albert R."/>
            <person name="Binder M."/>
            <person name="Bloem J."/>
            <person name="Labutti K."/>
            <person name="Salamov A."/>
            <person name="Andreopoulos B."/>
            <person name="Baker S."/>
            <person name="Barry K."/>
            <person name="Bills G."/>
            <person name="Bluhm B."/>
            <person name="Cannon C."/>
            <person name="Castanera R."/>
            <person name="Culley D."/>
            <person name="Daum C."/>
            <person name="Ezra D."/>
            <person name="Gonzalez J."/>
            <person name="Henrissat B."/>
            <person name="Kuo A."/>
            <person name="Liang C."/>
            <person name="Lipzen A."/>
            <person name="Lutzoni F."/>
            <person name="Magnuson J."/>
            <person name="Mondo S."/>
            <person name="Nolan M."/>
            <person name="Ohm R."/>
            <person name="Pangilinan J."/>
            <person name="Park H.-J."/>
            <person name="Ramirez L."/>
            <person name="Alfaro M."/>
            <person name="Sun H."/>
            <person name="Tritt A."/>
            <person name="Yoshinaga Y."/>
            <person name="Zwiers L.-H."/>
            <person name="Turgeon B."/>
            <person name="Goodwin S."/>
            <person name="Spatafora J."/>
            <person name="Crous P."/>
            <person name="Grigoriev I."/>
        </authorList>
    </citation>
    <scope>NUCLEOTIDE SEQUENCE</scope>
    <source>
        <strain evidence="2">CBS 125425</strain>
    </source>
</reference>
<evidence type="ECO:0000256" key="1">
    <source>
        <dbReference type="SAM" id="MobiDB-lite"/>
    </source>
</evidence>
<feature type="region of interest" description="Disordered" evidence="1">
    <location>
        <begin position="196"/>
        <end position="215"/>
    </location>
</feature>
<dbReference type="Proteomes" id="UP000799444">
    <property type="component" value="Unassembled WGS sequence"/>
</dbReference>
<dbReference type="AlphaFoldDB" id="A0A9P4R2S4"/>
<dbReference type="EMBL" id="ML996130">
    <property type="protein sequence ID" value="KAF2735955.1"/>
    <property type="molecule type" value="Genomic_DNA"/>
</dbReference>
<sequence length="375" mass="42251">MCKVVRYRFACLCTYRFRYSVCRGTKHKHRESGTVAACSSEAYILINKDFDCGKCRKKAWEQACEERRARADEFLEQLKVERSPVANEIAEIIGSLDVQHETWGSENRELFLPSGLRYMDRAAIHQKVVNPSWLRQEVLPEDVVLERKPATFLDEEPKLEFNAFGCPVTFDATYTHPLDDLDSASLPEDHIIHQYTQSPDDSSFSPAPDDSAFATDFDAFDANPWTWTSDSTPPSPQDATTPWAPSTPSSPLSPTSHAQVLSTTTHLLHTTIGPCPTSPPTSYPTRTHSLSPTLNITNYAFTPFPDLAPTSQNSNFVDGATEQGKKTKNNARAEFDNYRARLHAGKVGNEDWFYAKWLEVSRVEVQRVIRKGVKL</sequence>
<keyword evidence="3" id="KW-1185">Reference proteome</keyword>
<proteinExistence type="predicted"/>
<gene>
    <name evidence="2" type="ORF">EJ04DRAFT_178563</name>
</gene>
<dbReference type="OrthoDB" id="3933435at2759"/>
<feature type="compositionally biased region" description="Low complexity" evidence="1">
    <location>
        <begin position="240"/>
        <end position="256"/>
    </location>
</feature>
<protein>
    <submittedName>
        <fullName evidence="2">Uncharacterized protein</fullName>
    </submittedName>
</protein>
<evidence type="ECO:0000313" key="2">
    <source>
        <dbReference type="EMBL" id="KAF2735955.1"/>
    </source>
</evidence>
<feature type="region of interest" description="Disordered" evidence="1">
    <location>
        <begin position="224"/>
        <end position="258"/>
    </location>
</feature>
<name>A0A9P4R2S4_9PLEO</name>
<accession>A0A9P4R2S4</accession>